<feature type="domain" description="CR-type" evidence="14">
    <location>
        <begin position="137"/>
        <end position="215"/>
    </location>
</feature>
<keyword evidence="1 11" id="KW-0963">Cytoplasm</keyword>
<dbReference type="Pfam" id="PF00226">
    <property type="entry name" value="DnaJ"/>
    <property type="match status" value="1"/>
</dbReference>
<dbReference type="NCBIfam" id="NF008035">
    <property type="entry name" value="PRK10767.1"/>
    <property type="match status" value="1"/>
</dbReference>
<dbReference type="Pfam" id="PF01556">
    <property type="entry name" value="DnaJ_C"/>
    <property type="match status" value="1"/>
</dbReference>
<feature type="repeat" description="CXXCXGXG motif" evidence="11">
    <location>
        <begin position="167"/>
        <end position="174"/>
    </location>
</feature>
<dbReference type="PROSITE" id="PS50076">
    <property type="entry name" value="DNAJ_2"/>
    <property type="match status" value="1"/>
</dbReference>
<dbReference type="InterPro" id="IPR036410">
    <property type="entry name" value="HSP_DnaJ_Cys-rich_dom_sf"/>
</dbReference>
<dbReference type="Gene3D" id="2.60.260.20">
    <property type="entry name" value="Urease metallochaperone UreE, N-terminal domain"/>
    <property type="match status" value="2"/>
</dbReference>
<evidence type="ECO:0000256" key="10">
    <source>
        <dbReference type="ARBA" id="ARBA00067609"/>
    </source>
</evidence>
<keyword evidence="3 11" id="KW-0479">Metal-binding</keyword>
<feature type="repeat" description="CXXCXGXG motif" evidence="11">
    <location>
        <begin position="203"/>
        <end position="210"/>
    </location>
</feature>
<dbReference type="GO" id="GO:0031072">
    <property type="term" value="F:heat shock protein binding"/>
    <property type="evidence" value="ECO:0007669"/>
    <property type="project" value="InterPro"/>
</dbReference>
<evidence type="ECO:0000256" key="2">
    <source>
        <dbReference type="ARBA" id="ARBA00022705"/>
    </source>
</evidence>
<keyword evidence="2 11" id="KW-0235">DNA replication</keyword>
<dbReference type="FunFam" id="2.10.230.10:FF:000002">
    <property type="entry name" value="Molecular chaperone DnaJ"/>
    <property type="match status" value="1"/>
</dbReference>
<proteinExistence type="inferred from homology"/>
<dbReference type="GO" id="GO:0009408">
    <property type="term" value="P:response to heat"/>
    <property type="evidence" value="ECO:0007669"/>
    <property type="project" value="InterPro"/>
</dbReference>
<comment type="cofactor">
    <cofactor evidence="11">
        <name>Zn(2+)</name>
        <dbReference type="ChEBI" id="CHEBI:29105"/>
    </cofactor>
    <text evidence="11">Binds 2 Zn(2+) ions per monomer.</text>
</comment>
<dbReference type="InterPro" id="IPR002939">
    <property type="entry name" value="DnaJ_C"/>
</dbReference>
<sequence length="392" mass="42110">MQRDYYEILGVSRTCSEAELKSAFRKQAMEHHPDRNGGCEQAAGRFKELNEAYSVLSDAQKRAAYDRFGHAGVNGMNGGGPGGGAGFADVHDIFNEVFGQAFGDMFGGGGRQRQNGPARGQDLRYDLEISLEQAFAGSEVEINVPAAMTCEPCEGTGAKPGTKPVTCNSCNGMGRVRASQGFFSIERTCPRCGGVGQLVLEPCQTCRGNGQTRVERTLSVRIPAGVDDGARIRLAGEGDAGARNGPRGDLYIFLSVKPHELFERDGLDLLCSVPVPMCTAALGGEIDAPCLMGGENCDGNCKIKVKVPEGAQTGRTVRLKGRGMPSLRSRERGDLVVELFVETPTGLTARQKELMREFAGLCSERQHPQSAGFFNKAKRFWDDITGTEARAS</sequence>
<dbReference type="InterPro" id="IPR018253">
    <property type="entry name" value="DnaJ_domain_CS"/>
</dbReference>
<dbReference type="FunFam" id="2.60.260.20:FF:000013">
    <property type="entry name" value="DnaJ subfamily B member 11"/>
    <property type="match status" value="1"/>
</dbReference>
<name>A0A975FY64_9CAUL</name>
<dbReference type="PRINTS" id="PR00625">
    <property type="entry name" value="JDOMAIN"/>
</dbReference>
<comment type="subcellular location">
    <subcellularLocation>
        <location evidence="11">Cytoplasm</location>
    </subcellularLocation>
</comment>
<evidence type="ECO:0000256" key="1">
    <source>
        <dbReference type="ARBA" id="ARBA00022490"/>
    </source>
</evidence>
<organism evidence="15 16">
    <name type="scientific">Phenylobacterium montanum</name>
    <dbReference type="NCBI Taxonomy" id="2823693"/>
    <lineage>
        <taxon>Bacteria</taxon>
        <taxon>Pseudomonadati</taxon>
        <taxon>Pseudomonadota</taxon>
        <taxon>Alphaproteobacteria</taxon>
        <taxon>Caulobacterales</taxon>
        <taxon>Caulobacteraceae</taxon>
        <taxon>Phenylobacterium</taxon>
    </lineage>
</organism>
<dbReference type="CDD" id="cd10719">
    <property type="entry name" value="DnaJ_zf"/>
    <property type="match status" value="1"/>
</dbReference>
<feature type="zinc finger region" description="CR-type" evidence="12">
    <location>
        <begin position="137"/>
        <end position="215"/>
    </location>
</feature>
<comment type="subunit">
    <text evidence="11">Homodimer.</text>
</comment>
<dbReference type="Gene3D" id="2.10.230.10">
    <property type="entry name" value="Heat shock protein DnaJ, cysteine-rich domain"/>
    <property type="match status" value="1"/>
</dbReference>
<evidence type="ECO:0000256" key="4">
    <source>
        <dbReference type="ARBA" id="ARBA00022737"/>
    </source>
</evidence>
<dbReference type="InterPro" id="IPR001305">
    <property type="entry name" value="HSP_DnaJ_Cys-rich_dom"/>
</dbReference>
<comment type="function">
    <text evidence="11">Participates actively in the response to hyperosmotic and heat shock by preventing the aggregation of stress-denatured proteins and by disaggregating proteins, also in an autonomous, DnaK-independent fashion. Unfolded proteins bind initially to DnaJ; upon interaction with the DnaJ-bound protein, DnaK hydrolyzes its bound ATP, resulting in the formation of a stable complex. GrpE releases ADP from DnaK; ATP binding to DnaK triggers the release of the substrate protein, thus completing the reaction cycle. Several rounds of ATP-dependent interactions between DnaJ, DnaK and GrpE are required for fully efficient folding. Also involved, together with DnaK and GrpE, in the DNA replication of plasmids through activation of initiation proteins.</text>
</comment>
<evidence type="ECO:0000313" key="15">
    <source>
        <dbReference type="EMBL" id="QUD86456.1"/>
    </source>
</evidence>
<feature type="binding site" evidence="11">
    <location>
        <position position="170"/>
    </location>
    <ligand>
        <name>Zn(2+)</name>
        <dbReference type="ChEBI" id="CHEBI:29105"/>
        <label>2</label>
    </ligand>
</feature>
<evidence type="ECO:0000256" key="8">
    <source>
        <dbReference type="ARBA" id="ARBA00023186"/>
    </source>
</evidence>
<dbReference type="PANTHER" id="PTHR43096:SF48">
    <property type="entry name" value="CHAPERONE PROTEIN DNAJ"/>
    <property type="match status" value="1"/>
</dbReference>
<evidence type="ECO:0000256" key="3">
    <source>
        <dbReference type="ARBA" id="ARBA00022723"/>
    </source>
</evidence>
<evidence type="ECO:0000256" key="11">
    <source>
        <dbReference type="HAMAP-Rule" id="MF_01152"/>
    </source>
</evidence>
<dbReference type="NCBIfam" id="TIGR02349">
    <property type="entry name" value="DnaJ_bact"/>
    <property type="match status" value="1"/>
</dbReference>
<evidence type="ECO:0000256" key="7">
    <source>
        <dbReference type="ARBA" id="ARBA00023016"/>
    </source>
</evidence>
<dbReference type="Pfam" id="PF00684">
    <property type="entry name" value="DnaJ_CXXCXGXG"/>
    <property type="match status" value="1"/>
</dbReference>
<dbReference type="GO" id="GO:0008270">
    <property type="term" value="F:zinc ion binding"/>
    <property type="evidence" value="ECO:0007669"/>
    <property type="project" value="UniProtKB-UniRule"/>
</dbReference>
<keyword evidence="16" id="KW-1185">Reference proteome</keyword>
<gene>
    <name evidence="11 15" type="primary">dnaJ</name>
    <name evidence="15" type="ORF">KCG34_15305</name>
</gene>
<dbReference type="GO" id="GO:0006260">
    <property type="term" value="P:DNA replication"/>
    <property type="evidence" value="ECO:0007669"/>
    <property type="project" value="UniProtKB-KW"/>
</dbReference>
<dbReference type="GO" id="GO:0005737">
    <property type="term" value="C:cytoplasm"/>
    <property type="evidence" value="ECO:0007669"/>
    <property type="project" value="UniProtKB-SubCell"/>
</dbReference>
<keyword evidence="15" id="KW-0560">Oxidoreductase</keyword>
<accession>A0A975FY64</accession>
<protein>
    <recommendedName>
        <fullName evidence="10 11">Chaperone protein DnaJ</fullName>
    </recommendedName>
</protein>
<dbReference type="CDD" id="cd10747">
    <property type="entry name" value="DnaJ_C"/>
    <property type="match status" value="1"/>
</dbReference>
<dbReference type="EMBL" id="CP073078">
    <property type="protein sequence ID" value="QUD86456.1"/>
    <property type="molecule type" value="Genomic_DNA"/>
</dbReference>
<dbReference type="PROSITE" id="PS51188">
    <property type="entry name" value="ZF_CR"/>
    <property type="match status" value="1"/>
</dbReference>
<dbReference type="KEGG" id="caul:KCG34_15305"/>
<dbReference type="PANTHER" id="PTHR43096">
    <property type="entry name" value="DNAJ HOMOLOG 1, MITOCHONDRIAL-RELATED"/>
    <property type="match status" value="1"/>
</dbReference>
<keyword evidence="5 11" id="KW-0863">Zinc-finger</keyword>
<feature type="binding site" evidence="11">
    <location>
        <position position="206"/>
    </location>
    <ligand>
        <name>Zn(2+)</name>
        <dbReference type="ChEBI" id="CHEBI:29105"/>
        <label>1</label>
    </ligand>
</feature>
<evidence type="ECO:0000313" key="16">
    <source>
        <dbReference type="Proteomes" id="UP000676409"/>
    </source>
</evidence>
<feature type="domain" description="J" evidence="13">
    <location>
        <begin position="4"/>
        <end position="69"/>
    </location>
</feature>
<evidence type="ECO:0000256" key="5">
    <source>
        <dbReference type="ARBA" id="ARBA00022771"/>
    </source>
</evidence>
<dbReference type="SMART" id="SM00271">
    <property type="entry name" value="DnaJ"/>
    <property type="match status" value="1"/>
</dbReference>
<reference evidence="15" key="1">
    <citation type="submission" date="2021-04" db="EMBL/GenBank/DDBJ databases">
        <title>The complete genome sequence of Caulobacter sp. S6.</title>
        <authorList>
            <person name="Tang Y."/>
            <person name="Ouyang W."/>
            <person name="Liu Q."/>
            <person name="Huang B."/>
            <person name="Guo Z."/>
            <person name="Lei P."/>
        </authorList>
    </citation>
    <scope>NUCLEOTIDE SEQUENCE</scope>
    <source>
        <strain evidence="15">S6</strain>
    </source>
</reference>
<dbReference type="InterPro" id="IPR012724">
    <property type="entry name" value="DnaJ"/>
</dbReference>
<feature type="binding site" evidence="11">
    <location>
        <position position="203"/>
    </location>
    <ligand>
        <name>Zn(2+)</name>
        <dbReference type="ChEBI" id="CHEBI:29105"/>
        <label>1</label>
    </ligand>
</feature>
<dbReference type="GO" id="GO:0051082">
    <property type="term" value="F:unfolded protein binding"/>
    <property type="evidence" value="ECO:0007669"/>
    <property type="project" value="UniProtKB-UniRule"/>
</dbReference>
<dbReference type="SUPFAM" id="SSF46565">
    <property type="entry name" value="Chaperone J-domain"/>
    <property type="match status" value="1"/>
</dbReference>
<dbReference type="AlphaFoldDB" id="A0A975FY64"/>
<feature type="binding site" evidence="11">
    <location>
        <position position="150"/>
    </location>
    <ligand>
        <name>Zn(2+)</name>
        <dbReference type="ChEBI" id="CHEBI:29105"/>
        <label>1</label>
    </ligand>
</feature>
<dbReference type="HAMAP" id="MF_01152">
    <property type="entry name" value="DnaJ"/>
    <property type="match status" value="1"/>
</dbReference>
<keyword evidence="7 11" id="KW-0346">Stress response</keyword>
<keyword evidence="8 11" id="KW-0143">Chaperone</keyword>
<dbReference type="GO" id="GO:0042026">
    <property type="term" value="P:protein refolding"/>
    <property type="evidence" value="ECO:0007669"/>
    <property type="project" value="TreeGrafter"/>
</dbReference>
<comment type="similarity">
    <text evidence="9 11">Belongs to the DnaJ family.</text>
</comment>
<dbReference type="InterPro" id="IPR008971">
    <property type="entry name" value="HSP40/DnaJ_pept-bd"/>
</dbReference>
<dbReference type="InterPro" id="IPR036869">
    <property type="entry name" value="J_dom_sf"/>
</dbReference>
<comment type="domain">
    <text evidence="11">The J domain is necessary and sufficient to stimulate DnaK ATPase activity. Zinc center 1 plays an important role in the autonomous, DnaK-independent chaperone activity of DnaJ. Zinc center 2 is essential for interaction with DnaK and for DnaJ activity.</text>
</comment>
<dbReference type="InterPro" id="IPR001623">
    <property type="entry name" value="DnaJ_domain"/>
</dbReference>
<evidence type="ECO:0000256" key="6">
    <source>
        <dbReference type="ARBA" id="ARBA00022833"/>
    </source>
</evidence>
<evidence type="ECO:0000259" key="14">
    <source>
        <dbReference type="PROSITE" id="PS51188"/>
    </source>
</evidence>
<dbReference type="GO" id="GO:0016491">
    <property type="term" value="F:oxidoreductase activity"/>
    <property type="evidence" value="ECO:0007669"/>
    <property type="project" value="UniProtKB-KW"/>
</dbReference>
<dbReference type="GO" id="GO:0005524">
    <property type="term" value="F:ATP binding"/>
    <property type="evidence" value="ECO:0007669"/>
    <property type="project" value="InterPro"/>
</dbReference>
<feature type="repeat" description="CXXCXGXG motif" evidence="11">
    <location>
        <begin position="150"/>
        <end position="157"/>
    </location>
</feature>
<feature type="repeat" description="CXXCXGXG motif" evidence="11">
    <location>
        <begin position="189"/>
        <end position="196"/>
    </location>
</feature>
<feature type="binding site" evidence="11">
    <location>
        <position position="192"/>
    </location>
    <ligand>
        <name>Zn(2+)</name>
        <dbReference type="ChEBI" id="CHEBI:29105"/>
        <label>2</label>
    </ligand>
</feature>
<dbReference type="Proteomes" id="UP000676409">
    <property type="component" value="Chromosome"/>
</dbReference>
<evidence type="ECO:0000256" key="9">
    <source>
        <dbReference type="ARBA" id="ARBA00061004"/>
    </source>
</evidence>
<dbReference type="RefSeq" id="WP_211936508.1">
    <property type="nucleotide sequence ID" value="NZ_CP073078.1"/>
</dbReference>
<dbReference type="SUPFAM" id="SSF49493">
    <property type="entry name" value="HSP40/DnaJ peptide-binding domain"/>
    <property type="match status" value="2"/>
</dbReference>
<feature type="binding site" evidence="11">
    <location>
        <position position="167"/>
    </location>
    <ligand>
        <name>Zn(2+)</name>
        <dbReference type="ChEBI" id="CHEBI:29105"/>
        <label>2</label>
    </ligand>
</feature>
<dbReference type="SUPFAM" id="SSF57938">
    <property type="entry name" value="DnaJ/Hsp40 cysteine-rich domain"/>
    <property type="match status" value="1"/>
</dbReference>
<keyword evidence="6 11" id="KW-0862">Zinc</keyword>
<dbReference type="PROSITE" id="PS00636">
    <property type="entry name" value="DNAJ_1"/>
    <property type="match status" value="1"/>
</dbReference>
<evidence type="ECO:0000256" key="12">
    <source>
        <dbReference type="PROSITE-ProRule" id="PRU00546"/>
    </source>
</evidence>
<evidence type="ECO:0000259" key="13">
    <source>
        <dbReference type="PROSITE" id="PS50076"/>
    </source>
</evidence>
<keyword evidence="4 11" id="KW-0677">Repeat</keyword>
<feature type="binding site" evidence="11">
    <location>
        <position position="153"/>
    </location>
    <ligand>
        <name>Zn(2+)</name>
        <dbReference type="ChEBI" id="CHEBI:29105"/>
        <label>1</label>
    </ligand>
</feature>
<feature type="binding site" evidence="11">
    <location>
        <position position="189"/>
    </location>
    <ligand>
        <name>Zn(2+)</name>
        <dbReference type="ChEBI" id="CHEBI:29105"/>
        <label>2</label>
    </ligand>
</feature>
<dbReference type="CDD" id="cd06257">
    <property type="entry name" value="DnaJ"/>
    <property type="match status" value="1"/>
</dbReference>
<dbReference type="Gene3D" id="1.10.287.110">
    <property type="entry name" value="DnaJ domain"/>
    <property type="match status" value="1"/>
</dbReference>